<sequence>MCNILYSPGRGREHVNEDRFANEFTGSSVSDLSSSSASDPFRSGCQSPNGYSSSSSRQRSTSSGSFGSFDGNTAYPKSTISAVDLFADFSNPPSCTAPTEEKPPALPFSESQQWASFDTALPVKEPVPGPNKSFFVWVSCT</sequence>
<comment type="caution">
    <text evidence="2">The sequence shown here is derived from an EMBL/GenBank/DDBJ whole genome shotgun (WGS) entry which is preliminary data.</text>
</comment>
<dbReference type="Proteomes" id="UP000636800">
    <property type="component" value="Chromosome 1"/>
</dbReference>
<reference evidence="2 3" key="1">
    <citation type="journal article" date="2020" name="Nat. Food">
        <title>A phased Vanilla planifolia genome enables genetic improvement of flavour and production.</title>
        <authorList>
            <person name="Hasing T."/>
            <person name="Tang H."/>
            <person name="Brym M."/>
            <person name="Khazi F."/>
            <person name="Huang T."/>
            <person name="Chambers A.H."/>
        </authorList>
    </citation>
    <scope>NUCLEOTIDE SEQUENCE [LARGE SCALE GENOMIC DNA]</scope>
    <source>
        <tissue evidence="2">Leaf</tissue>
    </source>
</reference>
<protein>
    <submittedName>
        <fullName evidence="2">Uncharacterized protein</fullName>
    </submittedName>
</protein>
<name>A0A835VIG0_VANPL</name>
<gene>
    <name evidence="2" type="ORF">HPP92_002911</name>
</gene>
<evidence type="ECO:0000313" key="2">
    <source>
        <dbReference type="EMBL" id="KAG0498220.1"/>
    </source>
</evidence>
<keyword evidence="3" id="KW-1185">Reference proteome</keyword>
<proteinExistence type="predicted"/>
<organism evidence="2 3">
    <name type="scientific">Vanilla planifolia</name>
    <name type="common">Vanilla</name>
    <dbReference type="NCBI Taxonomy" id="51239"/>
    <lineage>
        <taxon>Eukaryota</taxon>
        <taxon>Viridiplantae</taxon>
        <taxon>Streptophyta</taxon>
        <taxon>Embryophyta</taxon>
        <taxon>Tracheophyta</taxon>
        <taxon>Spermatophyta</taxon>
        <taxon>Magnoliopsida</taxon>
        <taxon>Liliopsida</taxon>
        <taxon>Asparagales</taxon>
        <taxon>Orchidaceae</taxon>
        <taxon>Vanilloideae</taxon>
        <taxon>Vanilleae</taxon>
        <taxon>Vanilla</taxon>
    </lineage>
</organism>
<feature type="compositionally biased region" description="Low complexity" evidence="1">
    <location>
        <begin position="27"/>
        <end position="68"/>
    </location>
</feature>
<dbReference type="AlphaFoldDB" id="A0A835VIG0"/>
<feature type="region of interest" description="Disordered" evidence="1">
    <location>
        <begin position="25"/>
        <end position="68"/>
    </location>
</feature>
<dbReference type="OrthoDB" id="1908108at2759"/>
<evidence type="ECO:0000313" key="3">
    <source>
        <dbReference type="Proteomes" id="UP000636800"/>
    </source>
</evidence>
<evidence type="ECO:0000256" key="1">
    <source>
        <dbReference type="SAM" id="MobiDB-lite"/>
    </source>
</evidence>
<dbReference type="EMBL" id="JADCNL010000001">
    <property type="protein sequence ID" value="KAG0498220.1"/>
    <property type="molecule type" value="Genomic_DNA"/>
</dbReference>
<accession>A0A835VIG0</accession>